<evidence type="ECO:0000256" key="5">
    <source>
        <dbReference type="PROSITE-ProRule" id="PRU01248"/>
    </source>
</evidence>
<feature type="domain" description="Tyr recombinase" evidence="6">
    <location>
        <begin position="152"/>
        <end position="345"/>
    </location>
</feature>
<keyword evidence="9" id="KW-1185">Reference proteome</keyword>
<evidence type="ECO:0000259" key="7">
    <source>
        <dbReference type="PROSITE" id="PS51900"/>
    </source>
</evidence>
<dbReference type="GO" id="GO:0006310">
    <property type="term" value="P:DNA recombination"/>
    <property type="evidence" value="ECO:0007669"/>
    <property type="project" value="UniProtKB-KW"/>
</dbReference>
<keyword evidence="3 5" id="KW-0238">DNA-binding</keyword>
<dbReference type="EMBL" id="MQWB01000011">
    <property type="protein sequence ID" value="OZC01364.1"/>
    <property type="molecule type" value="Genomic_DNA"/>
</dbReference>
<dbReference type="RefSeq" id="WP_094551909.1">
    <property type="nucleotide sequence ID" value="NZ_MQWB01000011.1"/>
</dbReference>
<dbReference type="GO" id="GO:0003677">
    <property type="term" value="F:DNA binding"/>
    <property type="evidence" value="ECO:0007669"/>
    <property type="project" value="UniProtKB-UniRule"/>
</dbReference>
<evidence type="ECO:0000259" key="6">
    <source>
        <dbReference type="PROSITE" id="PS51898"/>
    </source>
</evidence>
<dbReference type="InterPro" id="IPR050090">
    <property type="entry name" value="Tyrosine_recombinase_XerCD"/>
</dbReference>
<dbReference type="PANTHER" id="PTHR30349">
    <property type="entry name" value="PHAGE INTEGRASE-RELATED"/>
    <property type="match status" value="1"/>
</dbReference>
<dbReference type="InterPro" id="IPR002104">
    <property type="entry name" value="Integrase_catalytic"/>
</dbReference>
<accession>A0A259TUW1</accession>
<gene>
    <name evidence="8" type="ORF">BSZ36_18160</name>
</gene>
<sequence>MRSTPQKGLLISPSDATARLAAPDPGSSASVEMSLAEAIELFIGRTLHTKSGSRHTESAYRSDLKHFGRFLANDRLRVGTVGRRDAERYLTRLSTKLAARTVARRIYCVRSFYRFLRGIDVVTTNPFDALDLPGFNRKSETHKVLAEDELERAVARLSDDMVEANRQLEASEPGGDRQRAFAALFTAARRRATFTLMAFAGLRREEVLTLPREAIVPRPDGYYLSFTGKGDKRRTVPLVGFAYPAMTDWLAVRRYVPNVADEVFITLAGQAVDPKQIQRDCARLQRHVKTRHKLTPHVLRRTFGTRTLRYTGDLRGTQELLGHASIQTTEVYTHVDEESLRRLMETNTVGAAEHARGAVLAHHVPV</sequence>
<dbReference type="Proteomes" id="UP000216446">
    <property type="component" value="Unassembled WGS sequence"/>
</dbReference>
<comment type="caution">
    <text evidence="8">The sequence shown here is derived from an EMBL/GenBank/DDBJ whole genome shotgun (WGS) entry which is preliminary data.</text>
</comment>
<dbReference type="Pfam" id="PF00589">
    <property type="entry name" value="Phage_integrase"/>
    <property type="match status" value="1"/>
</dbReference>
<evidence type="ECO:0000256" key="1">
    <source>
        <dbReference type="ARBA" id="ARBA00022829"/>
    </source>
</evidence>
<dbReference type="InterPro" id="IPR004107">
    <property type="entry name" value="Integrase_SAM-like_N"/>
</dbReference>
<reference evidence="8 9" key="1">
    <citation type="submission" date="2016-11" db="EMBL/GenBank/DDBJ databases">
        <title>Study of marine rhodopsin-containing bacteria.</title>
        <authorList>
            <person name="Yoshizawa S."/>
            <person name="Kumagai Y."/>
            <person name="Kogure K."/>
        </authorList>
    </citation>
    <scope>NUCLEOTIDE SEQUENCE [LARGE SCALE GENOMIC DNA]</scope>
    <source>
        <strain evidence="8 9">SG-29</strain>
    </source>
</reference>
<name>A0A259TUW1_9BACT</name>
<dbReference type="GO" id="GO:0007059">
    <property type="term" value="P:chromosome segregation"/>
    <property type="evidence" value="ECO:0007669"/>
    <property type="project" value="UniProtKB-KW"/>
</dbReference>
<dbReference type="FunCoup" id="A0A259TUW1">
    <property type="interactions" value="41"/>
</dbReference>
<dbReference type="OrthoDB" id="9801717at2"/>
<evidence type="ECO:0000256" key="4">
    <source>
        <dbReference type="ARBA" id="ARBA00023172"/>
    </source>
</evidence>
<dbReference type="InterPro" id="IPR010998">
    <property type="entry name" value="Integrase_recombinase_N"/>
</dbReference>
<dbReference type="GO" id="GO:0015074">
    <property type="term" value="P:DNA integration"/>
    <property type="evidence" value="ECO:0007669"/>
    <property type="project" value="UniProtKB-KW"/>
</dbReference>
<dbReference type="AlphaFoldDB" id="A0A259TUW1"/>
<proteinExistence type="predicted"/>
<keyword evidence="1" id="KW-0159">Chromosome partition</keyword>
<dbReference type="Gene3D" id="1.10.150.130">
    <property type="match status" value="1"/>
</dbReference>
<dbReference type="PROSITE" id="PS51898">
    <property type="entry name" value="TYR_RECOMBINASE"/>
    <property type="match status" value="1"/>
</dbReference>
<evidence type="ECO:0000313" key="9">
    <source>
        <dbReference type="Proteomes" id="UP000216446"/>
    </source>
</evidence>
<dbReference type="SUPFAM" id="SSF56349">
    <property type="entry name" value="DNA breaking-rejoining enzymes"/>
    <property type="match status" value="1"/>
</dbReference>
<dbReference type="PANTHER" id="PTHR30349:SF81">
    <property type="entry name" value="TYROSINE RECOMBINASE XERC"/>
    <property type="match status" value="1"/>
</dbReference>
<dbReference type="PROSITE" id="PS51900">
    <property type="entry name" value="CB"/>
    <property type="match status" value="1"/>
</dbReference>
<protein>
    <recommendedName>
        <fullName evidence="10">Integrase</fullName>
    </recommendedName>
</protein>
<dbReference type="Pfam" id="PF02899">
    <property type="entry name" value="Phage_int_SAM_1"/>
    <property type="match status" value="1"/>
</dbReference>
<dbReference type="InterPro" id="IPR013762">
    <property type="entry name" value="Integrase-like_cat_sf"/>
</dbReference>
<dbReference type="InterPro" id="IPR011010">
    <property type="entry name" value="DNA_brk_join_enz"/>
</dbReference>
<evidence type="ECO:0000256" key="2">
    <source>
        <dbReference type="ARBA" id="ARBA00022908"/>
    </source>
</evidence>
<dbReference type="InterPro" id="IPR044068">
    <property type="entry name" value="CB"/>
</dbReference>
<keyword evidence="2" id="KW-0229">DNA integration</keyword>
<feature type="domain" description="Core-binding (CB)" evidence="7">
    <location>
        <begin position="33"/>
        <end position="117"/>
    </location>
</feature>
<dbReference type="InParanoid" id="A0A259TUW1"/>
<keyword evidence="4" id="KW-0233">DNA recombination</keyword>
<organism evidence="8 9">
    <name type="scientific">Rubricoccus marinus</name>
    <dbReference type="NCBI Taxonomy" id="716817"/>
    <lineage>
        <taxon>Bacteria</taxon>
        <taxon>Pseudomonadati</taxon>
        <taxon>Rhodothermota</taxon>
        <taxon>Rhodothermia</taxon>
        <taxon>Rhodothermales</taxon>
        <taxon>Rubricoccaceae</taxon>
        <taxon>Rubricoccus</taxon>
    </lineage>
</organism>
<dbReference type="Gene3D" id="1.10.443.10">
    <property type="entry name" value="Intergrase catalytic core"/>
    <property type="match status" value="1"/>
</dbReference>
<evidence type="ECO:0000313" key="8">
    <source>
        <dbReference type="EMBL" id="OZC01364.1"/>
    </source>
</evidence>
<evidence type="ECO:0008006" key="10">
    <source>
        <dbReference type="Google" id="ProtNLM"/>
    </source>
</evidence>
<evidence type="ECO:0000256" key="3">
    <source>
        <dbReference type="ARBA" id="ARBA00023125"/>
    </source>
</evidence>